<keyword evidence="3" id="KW-1185">Reference proteome</keyword>
<dbReference type="KEGG" id="kfa:Q73A0000_14700"/>
<gene>
    <name evidence="2" type="ORF">Q73A0000_14700</name>
</gene>
<evidence type="ECO:0000313" key="3">
    <source>
        <dbReference type="Proteomes" id="UP000594195"/>
    </source>
</evidence>
<name>A0A7M2YBT2_9FLAO</name>
<keyword evidence="1" id="KW-1133">Transmembrane helix</keyword>
<keyword evidence="1" id="KW-0812">Transmembrane</keyword>
<feature type="transmembrane region" description="Helical" evidence="1">
    <location>
        <begin position="54"/>
        <end position="73"/>
    </location>
</feature>
<keyword evidence="1" id="KW-0472">Membrane</keyword>
<dbReference type="RefSeq" id="WP_193811702.1">
    <property type="nucleotide sequence ID" value="NZ_CP040442.1"/>
</dbReference>
<dbReference type="AlphaFoldDB" id="A0A7M2YBT2"/>
<dbReference type="EMBL" id="CP040442">
    <property type="protein sequence ID" value="QOW11530.1"/>
    <property type="molecule type" value="Genomic_DNA"/>
</dbReference>
<protein>
    <submittedName>
        <fullName evidence="2">Uncharacterized protein</fullName>
    </submittedName>
</protein>
<accession>A0A7M2YBT2</accession>
<proteinExistence type="predicted"/>
<organism evidence="2 3">
    <name type="scientific">Kaistella flava</name>
    <name type="common">ex Peng et al. 2021</name>
    <dbReference type="NCBI Taxonomy" id="2038776"/>
    <lineage>
        <taxon>Bacteria</taxon>
        <taxon>Pseudomonadati</taxon>
        <taxon>Bacteroidota</taxon>
        <taxon>Flavobacteriia</taxon>
        <taxon>Flavobacteriales</taxon>
        <taxon>Weeksellaceae</taxon>
        <taxon>Chryseobacterium group</taxon>
        <taxon>Kaistella</taxon>
    </lineage>
</organism>
<evidence type="ECO:0000313" key="2">
    <source>
        <dbReference type="EMBL" id="QOW11530.1"/>
    </source>
</evidence>
<evidence type="ECO:0000256" key="1">
    <source>
        <dbReference type="SAM" id="Phobius"/>
    </source>
</evidence>
<reference evidence="2 3" key="1">
    <citation type="submission" date="2019-05" db="EMBL/GenBank/DDBJ databases">
        <title>Chryseobacterium sp. isolated from King George Island, maritime Antarctica.</title>
        <authorList>
            <person name="Peng X."/>
        </authorList>
    </citation>
    <scope>NUCLEOTIDE SEQUENCE [LARGE SCALE GENOMIC DNA]</scope>
    <source>
        <strain evidence="2 3">7-3A</strain>
    </source>
</reference>
<dbReference type="Proteomes" id="UP000594195">
    <property type="component" value="Chromosome"/>
</dbReference>
<sequence length="223" mass="25996">MKKDQTQDKYKEITQELKEEKMNWDFEDFLEKTKQEEKVIPLVSKTKSGSFPKTFWMAASVILLVSIGIFFNYESRNTIDQQNQLVQNEILKQKDSFHQESQLAVNAINDSLKIKSDSIISDSTRTVEQINTADIMEQIIPKRGRINRTSRERYAEVSVPRDKEKTTVKTPKYESSYVIINGQKIENEQEAIDLTKYSFRILSENVSKTMAQTEVIKSFNNDY</sequence>